<keyword evidence="1 2" id="KW-0597">Phosphoprotein</keyword>
<evidence type="ECO:0000259" key="3">
    <source>
        <dbReference type="PROSITE" id="PS50110"/>
    </source>
</evidence>
<dbReference type="EMBL" id="JAAVLX010000003">
    <property type="protein sequence ID" value="NOJ39999.1"/>
    <property type="molecule type" value="Genomic_DNA"/>
</dbReference>
<evidence type="ECO:0000256" key="1">
    <source>
        <dbReference type="ARBA" id="ARBA00022553"/>
    </source>
</evidence>
<dbReference type="InterPro" id="IPR011006">
    <property type="entry name" value="CheY-like_superfamily"/>
</dbReference>
<protein>
    <submittedName>
        <fullName evidence="4">Response regulator</fullName>
    </submittedName>
</protein>
<dbReference type="AlphaFoldDB" id="A0A7Y4GQA5"/>
<dbReference type="GO" id="GO:0000160">
    <property type="term" value="P:phosphorelay signal transduction system"/>
    <property type="evidence" value="ECO:0007669"/>
    <property type="project" value="InterPro"/>
</dbReference>
<dbReference type="Pfam" id="PF00072">
    <property type="entry name" value="Response_reg"/>
    <property type="match status" value="1"/>
</dbReference>
<evidence type="ECO:0000313" key="4">
    <source>
        <dbReference type="EMBL" id="NOJ39999.1"/>
    </source>
</evidence>
<gene>
    <name evidence="4" type="ORF">HCN58_10365</name>
</gene>
<dbReference type="SMART" id="SM00448">
    <property type="entry name" value="REC"/>
    <property type="match status" value="1"/>
</dbReference>
<name>A0A7Y4GQA5_9BRAD</name>
<reference evidence="4 5" key="1">
    <citation type="submission" date="2020-03" db="EMBL/GenBank/DDBJ databases">
        <title>Bradyrhizobium diversity isolated from nodules of Indigofera sp.</title>
        <authorList>
            <person name="Klepa M."/>
            <person name="Helene L."/>
            <person name="Hungria M."/>
        </authorList>
    </citation>
    <scope>NUCLEOTIDE SEQUENCE [LARGE SCALE GENOMIC DNA]</scope>
    <source>
        <strain evidence="4 5">WSM 1791</strain>
    </source>
</reference>
<dbReference type="PANTHER" id="PTHR44591:SF21">
    <property type="entry name" value="TWO-COMPONENT RESPONSE REGULATOR"/>
    <property type="match status" value="1"/>
</dbReference>
<comment type="caution">
    <text evidence="4">The sequence shown here is derived from an EMBL/GenBank/DDBJ whole genome shotgun (WGS) entry which is preliminary data.</text>
</comment>
<dbReference type="InterPro" id="IPR001789">
    <property type="entry name" value="Sig_transdc_resp-reg_receiver"/>
</dbReference>
<organism evidence="4 5">
    <name type="scientific">Bradyrhizobium australiense</name>
    <dbReference type="NCBI Taxonomy" id="2721161"/>
    <lineage>
        <taxon>Bacteria</taxon>
        <taxon>Pseudomonadati</taxon>
        <taxon>Pseudomonadota</taxon>
        <taxon>Alphaproteobacteria</taxon>
        <taxon>Hyphomicrobiales</taxon>
        <taxon>Nitrobacteraceae</taxon>
        <taxon>Bradyrhizobium</taxon>
    </lineage>
</organism>
<accession>A0A7Y4GQA5</accession>
<dbReference type="PROSITE" id="PS50110">
    <property type="entry name" value="RESPONSE_REGULATORY"/>
    <property type="match status" value="1"/>
</dbReference>
<dbReference type="InterPro" id="IPR050595">
    <property type="entry name" value="Bact_response_regulator"/>
</dbReference>
<dbReference type="Proteomes" id="UP000544122">
    <property type="component" value="Unassembled WGS sequence"/>
</dbReference>
<dbReference type="PANTHER" id="PTHR44591">
    <property type="entry name" value="STRESS RESPONSE REGULATOR PROTEIN 1"/>
    <property type="match status" value="1"/>
</dbReference>
<keyword evidence="5" id="KW-1185">Reference proteome</keyword>
<proteinExistence type="predicted"/>
<sequence length="121" mass="13229">MDNRMHTIAIVEDDPRTLQGLSRLLSAHGFHVQTFESAESFLEVLAKCEAKCLLLDIHLGAMSGIDLKRRLSASGSTMPVIFMSALENEATSKEVSELGCVAYLRKPFLAKLLIDAINGIP</sequence>
<feature type="modified residue" description="4-aspartylphosphate" evidence="2">
    <location>
        <position position="56"/>
    </location>
</feature>
<dbReference type="Gene3D" id="3.40.50.2300">
    <property type="match status" value="1"/>
</dbReference>
<evidence type="ECO:0000313" key="5">
    <source>
        <dbReference type="Proteomes" id="UP000544122"/>
    </source>
</evidence>
<feature type="domain" description="Response regulatory" evidence="3">
    <location>
        <begin position="7"/>
        <end position="121"/>
    </location>
</feature>
<dbReference type="SUPFAM" id="SSF52172">
    <property type="entry name" value="CheY-like"/>
    <property type="match status" value="1"/>
</dbReference>
<evidence type="ECO:0000256" key="2">
    <source>
        <dbReference type="PROSITE-ProRule" id="PRU00169"/>
    </source>
</evidence>